<evidence type="ECO:0000313" key="4">
    <source>
        <dbReference type="Proteomes" id="UP000007305"/>
    </source>
</evidence>
<feature type="compositionally biased region" description="Basic and acidic residues" evidence="1">
    <location>
        <begin position="123"/>
        <end position="132"/>
    </location>
</feature>
<dbReference type="Proteomes" id="UP000007305">
    <property type="component" value="Chromosome 3"/>
</dbReference>
<dbReference type="InterPro" id="IPR001660">
    <property type="entry name" value="SAM"/>
</dbReference>
<dbReference type="CDD" id="cd09487">
    <property type="entry name" value="SAM_superfamily"/>
    <property type="match status" value="1"/>
</dbReference>
<feature type="compositionally biased region" description="Polar residues" evidence="1">
    <location>
        <begin position="60"/>
        <end position="70"/>
    </location>
</feature>
<dbReference type="SUPFAM" id="SSF47769">
    <property type="entry name" value="SAM/Pointed domain"/>
    <property type="match status" value="1"/>
</dbReference>
<sequence length="211" mass="23644">MAFRSHYTLQEMLWQTARANQEPEDSTQNSWNNRESGQSSGRFCQDDGTWRRELYKDSRGTQTSSELTSRNLQSNKKSQAQQKVVKKLPVSDLRGKLSGVASQRPQLSSTVQVPKPVKEVIKSNKPVQKRDPTPTTTPPDIKKPSAPAPVPAPSALPKQSQNKIDASLDSLLKSLDLEKYLINFQAEEVDMKALVYMNEEDMKSLGIPMLS</sequence>
<evidence type="ECO:0000256" key="1">
    <source>
        <dbReference type="SAM" id="MobiDB-lite"/>
    </source>
</evidence>
<keyword evidence="4" id="KW-1185">Reference proteome</keyword>
<feature type="compositionally biased region" description="Basic and acidic residues" evidence="1">
    <location>
        <begin position="44"/>
        <end position="59"/>
    </location>
</feature>
<name>A0A804N1X8_MAIZE</name>
<reference evidence="4" key="1">
    <citation type="submission" date="2015-12" db="EMBL/GenBank/DDBJ databases">
        <title>Update maize B73 reference genome by single molecule sequencing technologies.</title>
        <authorList>
            <consortium name="Maize Genome Sequencing Project"/>
            <person name="Ware D."/>
        </authorList>
    </citation>
    <scope>NUCLEOTIDE SEQUENCE [LARGE SCALE GENOMIC DNA]</scope>
    <source>
        <strain evidence="4">cv. B73</strain>
    </source>
</reference>
<feature type="region of interest" description="Disordered" evidence="1">
    <location>
        <begin position="123"/>
        <end position="161"/>
    </location>
</feature>
<dbReference type="AlphaFoldDB" id="A0A804N1X8"/>
<dbReference type="InParanoid" id="A0A804N1X8"/>
<dbReference type="Gene3D" id="1.10.150.50">
    <property type="entry name" value="Transcription Factor, Ets-1"/>
    <property type="match status" value="1"/>
</dbReference>
<organism evidence="3 4">
    <name type="scientific">Zea mays</name>
    <name type="common">Maize</name>
    <dbReference type="NCBI Taxonomy" id="4577"/>
    <lineage>
        <taxon>Eukaryota</taxon>
        <taxon>Viridiplantae</taxon>
        <taxon>Streptophyta</taxon>
        <taxon>Embryophyta</taxon>
        <taxon>Tracheophyta</taxon>
        <taxon>Spermatophyta</taxon>
        <taxon>Magnoliopsida</taxon>
        <taxon>Liliopsida</taxon>
        <taxon>Poales</taxon>
        <taxon>Poaceae</taxon>
        <taxon>PACMAD clade</taxon>
        <taxon>Panicoideae</taxon>
        <taxon>Andropogonodae</taxon>
        <taxon>Andropogoneae</taxon>
        <taxon>Tripsacinae</taxon>
        <taxon>Zea</taxon>
    </lineage>
</organism>
<feature type="compositionally biased region" description="Low complexity" evidence="1">
    <location>
        <begin position="71"/>
        <end position="83"/>
    </location>
</feature>
<feature type="compositionally biased region" description="Polar residues" evidence="1">
    <location>
        <begin position="26"/>
        <end position="42"/>
    </location>
</feature>
<dbReference type="Pfam" id="PF00536">
    <property type="entry name" value="SAM_1"/>
    <property type="match status" value="1"/>
</dbReference>
<accession>A0A804N1X8</accession>
<dbReference type="Gramene" id="Zm00001eb128390_T001">
    <property type="protein sequence ID" value="Zm00001eb128390_P001"/>
    <property type="gene ID" value="Zm00001eb128390"/>
</dbReference>
<feature type="region of interest" description="Disordered" evidence="1">
    <location>
        <begin position="18"/>
        <end position="90"/>
    </location>
</feature>
<reference evidence="3" key="3">
    <citation type="submission" date="2021-05" db="UniProtKB">
        <authorList>
            <consortium name="EnsemblPlants"/>
        </authorList>
    </citation>
    <scope>IDENTIFICATION</scope>
    <source>
        <strain evidence="3">cv. B73</strain>
    </source>
</reference>
<protein>
    <recommendedName>
        <fullName evidence="2">SAM domain-containing protein</fullName>
    </recommendedName>
</protein>
<evidence type="ECO:0000313" key="3">
    <source>
        <dbReference type="EnsemblPlants" id="Zm00001eb128390_P001"/>
    </source>
</evidence>
<evidence type="ECO:0000259" key="2">
    <source>
        <dbReference type="Pfam" id="PF00536"/>
    </source>
</evidence>
<dbReference type="EnsemblPlants" id="Zm00001eb128390_T001">
    <property type="protein sequence ID" value="Zm00001eb128390_P001"/>
    <property type="gene ID" value="Zm00001eb128390"/>
</dbReference>
<feature type="domain" description="SAM" evidence="2">
    <location>
        <begin position="165"/>
        <end position="207"/>
    </location>
</feature>
<reference evidence="3" key="2">
    <citation type="submission" date="2019-07" db="EMBL/GenBank/DDBJ databases">
        <authorList>
            <person name="Seetharam A."/>
            <person name="Woodhouse M."/>
            <person name="Cannon E."/>
        </authorList>
    </citation>
    <scope>NUCLEOTIDE SEQUENCE [LARGE SCALE GENOMIC DNA]</scope>
    <source>
        <strain evidence="3">cv. B73</strain>
    </source>
</reference>
<dbReference type="FunCoup" id="A0A804N1X8">
    <property type="interactions" value="2"/>
</dbReference>
<proteinExistence type="predicted"/>
<dbReference type="InterPro" id="IPR013761">
    <property type="entry name" value="SAM/pointed_sf"/>
</dbReference>